<keyword evidence="3" id="KW-1185">Reference proteome</keyword>
<sequence>MLKKSEIDDVRDDDDVHDDGHGHGDDHDVRGDDDHGDGHDDDHGGGHDVRHDDDHGDHDDHGDVLLLACHQVCQMHNRRKRGEATKQTIVRECMFPVEYLQ</sequence>
<dbReference type="Proteomes" id="UP001054945">
    <property type="component" value="Unassembled WGS sequence"/>
</dbReference>
<proteinExistence type="predicted"/>
<name>A0AAV4SQB4_CAEEX</name>
<evidence type="ECO:0000256" key="1">
    <source>
        <dbReference type="SAM" id="MobiDB-lite"/>
    </source>
</evidence>
<gene>
    <name evidence="2" type="ORF">CEXT_106321</name>
</gene>
<evidence type="ECO:0000313" key="2">
    <source>
        <dbReference type="EMBL" id="GIY36169.1"/>
    </source>
</evidence>
<reference evidence="2 3" key="1">
    <citation type="submission" date="2021-06" db="EMBL/GenBank/DDBJ databases">
        <title>Caerostris extrusa draft genome.</title>
        <authorList>
            <person name="Kono N."/>
            <person name="Arakawa K."/>
        </authorList>
    </citation>
    <scope>NUCLEOTIDE SEQUENCE [LARGE SCALE GENOMIC DNA]</scope>
</reference>
<dbReference type="EMBL" id="BPLR01010017">
    <property type="protein sequence ID" value="GIY36169.1"/>
    <property type="molecule type" value="Genomic_DNA"/>
</dbReference>
<comment type="caution">
    <text evidence="2">The sequence shown here is derived from an EMBL/GenBank/DDBJ whole genome shotgun (WGS) entry which is preliminary data.</text>
</comment>
<feature type="compositionally biased region" description="Basic and acidic residues" evidence="1">
    <location>
        <begin position="18"/>
        <end position="61"/>
    </location>
</feature>
<dbReference type="AlphaFoldDB" id="A0AAV4SQB4"/>
<feature type="region of interest" description="Disordered" evidence="1">
    <location>
        <begin position="1"/>
        <end position="61"/>
    </location>
</feature>
<accession>A0AAV4SQB4</accession>
<evidence type="ECO:0000313" key="3">
    <source>
        <dbReference type="Proteomes" id="UP001054945"/>
    </source>
</evidence>
<organism evidence="2 3">
    <name type="scientific">Caerostris extrusa</name>
    <name type="common">Bark spider</name>
    <name type="synonym">Caerostris bankana</name>
    <dbReference type="NCBI Taxonomy" id="172846"/>
    <lineage>
        <taxon>Eukaryota</taxon>
        <taxon>Metazoa</taxon>
        <taxon>Ecdysozoa</taxon>
        <taxon>Arthropoda</taxon>
        <taxon>Chelicerata</taxon>
        <taxon>Arachnida</taxon>
        <taxon>Araneae</taxon>
        <taxon>Araneomorphae</taxon>
        <taxon>Entelegynae</taxon>
        <taxon>Araneoidea</taxon>
        <taxon>Araneidae</taxon>
        <taxon>Caerostris</taxon>
    </lineage>
</organism>
<protein>
    <submittedName>
        <fullName evidence="2">Uncharacterized protein</fullName>
    </submittedName>
</protein>